<dbReference type="SMART" id="SM01130">
    <property type="entry name" value="DHDPS"/>
    <property type="match status" value="1"/>
</dbReference>
<gene>
    <name evidence="4" type="ORF">J2X15_003771</name>
</gene>
<dbReference type="RefSeq" id="WP_310345796.1">
    <property type="nucleotide sequence ID" value="NZ_JAVDXO010000011.1"/>
</dbReference>
<dbReference type="EC" id="4.2.1.43" evidence="4"/>
<dbReference type="CDD" id="cd00408">
    <property type="entry name" value="DHDPS-like"/>
    <property type="match status" value="1"/>
</dbReference>
<dbReference type="PANTHER" id="PTHR12128:SF66">
    <property type="entry name" value="4-HYDROXY-2-OXOGLUTARATE ALDOLASE, MITOCHONDRIAL"/>
    <property type="match status" value="1"/>
</dbReference>
<evidence type="ECO:0000256" key="1">
    <source>
        <dbReference type="ARBA" id="ARBA00007592"/>
    </source>
</evidence>
<dbReference type="EMBL" id="JAVDXO010000011">
    <property type="protein sequence ID" value="MDR7308459.1"/>
    <property type="molecule type" value="Genomic_DNA"/>
</dbReference>
<accession>A0ABU1ZSF2</accession>
<protein>
    <submittedName>
        <fullName evidence="4">4-hydroxy-tetrahydrodipicolinate synthase/2-keto-3-deoxy-L-arabinonate dehydratase</fullName>
        <ecNumber evidence="4">4.2.1.43</ecNumber>
        <ecNumber evidence="4">4.3.3.7</ecNumber>
    </submittedName>
</protein>
<name>A0ABU1ZSF2_9BURK</name>
<keyword evidence="5" id="KW-1185">Reference proteome</keyword>
<dbReference type="InterPro" id="IPR013785">
    <property type="entry name" value="Aldolase_TIM"/>
</dbReference>
<sequence length="316" mass="34466">MKTIEAQMISPSSPRYRGVYPVVPTTFTESGELDLESQKRCVDFMIDAGSTGLCILANFSEQFVLSDSEREVLTSTILEHVKGRIPVIVTTTHFGTQVCAQRSKRAQDAGAAMVMVMPPYHGATIRVPEEQIYEFYARLSDAIDIPIMIQDAPVSGTPLSAAFLARMAREIENVAYFKIETPGAASKLRELIRLGGAAIEGPWDGEEAITLLPDLHAGATGAMTGGAFPDGIRQIMDAWTAGDVDAATQAYQHWLPLINYENRQGGILTAKALMKAGGVIASDAPRHPFPSMHPEVRRGLLDTAKRLDPLVLRWTR</sequence>
<evidence type="ECO:0000313" key="4">
    <source>
        <dbReference type="EMBL" id="MDR7308459.1"/>
    </source>
</evidence>
<dbReference type="GO" id="GO:0008840">
    <property type="term" value="F:4-hydroxy-tetrahydrodipicolinate synthase activity"/>
    <property type="evidence" value="ECO:0007669"/>
    <property type="project" value="UniProtKB-EC"/>
</dbReference>
<reference evidence="4 5" key="1">
    <citation type="submission" date="2023-07" db="EMBL/GenBank/DDBJ databases">
        <title>Sorghum-associated microbial communities from plants grown in Nebraska, USA.</title>
        <authorList>
            <person name="Schachtman D."/>
        </authorList>
    </citation>
    <scope>NUCLEOTIDE SEQUENCE [LARGE SCALE GENOMIC DNA]</scope>
    <source>
        <strain evidence="4 5">BE308</strain>
    </source>
</reference>
<comment type="similarity">
    <text evidence="1 3">Belongs to the DapA family.</text>
</comment>
<organism evidence="4 5">
    <name type="scientific">Rhodoferax saidenbachensis</name>
    <dbReference type="NCBI Taxonomy" id="1484693"/>
    <lineage>
        <taxon>Bacteria</taxon>
        <taxon>Pseudomonadati</taxon>
        <taxon>Pseudomonadota</taxon>
        <taxon>Betaproteobacteria</taxon>
        <taxon>Burkholderiales</taxon>
        <taxon>Comamonadaceae</taxon>
        <taxon>Rhodoferax</taxon>
    </lineage>
</organism>
<dbReference type="PANTHER" id="PTHR12128">
    <property type="entry name" value="DIHYDRODIPICOLINATE SYNTHASE"/>
    <property type="match status" value="1"/>
</dbReference>
<dbReference type="Proteomes" id="UP001268089">
    <property type="component" value="Unassembled WGS sequence"/>
</dbReference>
<proteinExistence type="inferred from homology"/>
<comment type="caution">
    <text evidence="4">The sequence shown here is derived from an EMBL/GenBank/DDBJ whole genome shotgun (WGS) entry which is preliminary data.</text>
</comment>
<dbReference type="Gene3D" id="3.20.20.70">
    <property type="entry name" value="Aldolase class I"/>
    <property type="match status" value="1"/>
</dbReference>
<dbReference type="Pfam" id="PF00701">
    <property type="entry name" value="DHDPS"/>
    <property type="match status" value="1"/>
</dbReference>
<dbReference type="InterPro" id="IPR002220">
    <property type="entry name" value="DapA-like"/>
</dbReference>
<evidence type="ECO:0000313" key="5">
    <source>
        <dbReference type="Proteomes" id="UP001268089"/>
    </source>
</evidence>
<dbReference type="EC" id="4.3.3.7" evidence="4"/>
<dbReference type="PIRSF" id="PIRSF001365">
    <property type="entry name" value="DHDPS"/>
    <property type="match status" value="1"/>
</dbReference>
<dbReference type="SUPFAM" id="SSF51569">
    <property type="entry name" value="Aldolase"/>
    <property type="match status" value="1"/>
</dbReference>
<keyword evidence="2 3" id="KW-0456">Lyase</keyword>
<dbReference type="GO" id="GO:0047449">
    <property type="term" value="F:2-dehydro-3-deoxy-L-arabinonate dehydratase activity"/>
    <property type="evidence" value="ECO:0007669"/>
    <property type="project" value="UniProtKB-EC"/>
</dbReference>
<evidence type="ECO:0000256" key="3">
    <source>
        <dbReference type="PIRNR" id="PIRNR001365"/>
    </source>
</evidence>
<evidence type="ECO:0000256" key="2">
    <source>
        <dbReference type="ARBA" id="ARBA00023239"/>
    </source>
</evidence>